<protein>
    <recommendedName>
        <fullName evidence="9">Peptidase</fullName>
    </recommendedName>
</protein>
<dbReference type="Pfam" id="PF01457">
    <property type="entry name" value="Peptidase_M8"/>
    <property type="match status" value="1"/>
</dbReference>
<evidence type="ECO:0000256" key="1">
    <source>
        <dbReference type="ARBA" id="ARBA00001947"/>
    </source>
</evidence>
<evidence type="ECO:0000256" key="2">
    <source>
        <dbReference type="ARBA" id="ARBA00022670"/>
    </source>
</evidence>
<dbReference type="SUPFAM" id="SSF55486">
    <property type="entry name" value="Metalloproteases ('zincins'), catalytic domain"/>
    <property type="match status" value="1"/>
</dbReference>
<dbReference type="EMBL" id="CP019312">
    <property type="protein sequence ID" value="APX12843.1"/>
    <property type="molecule type" value="Genomic_DNA"/>
</dbReference>
<sequence>MAGIAARFRLAGAGLLLGIGFAPSGSDIVPITGNNWSGNMIALRFDGDLPTARRAVFERAATRWDGVVQTAFDPVTFEGETLTGVRIDVSVRPLDGTDGVLGQAGPTVLRPDTELPVAGIMEFDQADVQNLEAGGRFEDVVLHEMAHVLGFGTLWDRKGLITGAGTMDPRFVGTASRREFAALDPDGEQAVPVANTGGPGTREGHWRELVFGNELMTGFLSGEVRPLSRLTLASFEDLGYPVDYAAADPFDLPEFRDLAKMGITEAVRICDLCRMGRTDPVVLN</sequence>
<dbReference type="PANTHER" id="PTHR10942">
    <property type="entry name" value="LEISHMANOLYSIN-LIKE PEPTIDASE"/>
    <property type="match status" value="1"/>
</dbReference>
<keyword evidence="6" id="KW-0482">Metalloprotease</keyword>
<dbReference type="KEGG" id="tom:BWR18_14965"/>
<name>A0A1P8MXT6_9RHOB</name>
<keyword evidence="5" id="KW-0862">Zinc</keyword>
<keyword evidence="8" id="KW-1185">Reference proteome</keyword>
<evidence type="ECO:0000256" key="6">
    <source>
        <dbReference type="ARBA" id="ARBA00023049"/>
    </source>
</evidence>
<proteinExistence type="predicted"/>
<keyword evidence="3" id="KW-0479">Metal-binding</keyword>
<keyword evidence="2" id="KW-0645">Protease</keyword>
<dbReference type="InterPro" id="IPR001577">
    <property type="entry name" value="Peptidase_M8"/>
</dbReference>
<dbReference type="GO" id="GO:0006508">
    <property type="term" value="P:proteolysis"/>
    <property type="evidence" value="ECO:0007669"/>
    <property type="project" value="UniProtKB-KW"/>
</dbReference>
<evidence type="ECO:0000313" key="8">
    <source>
        <dbReference type="Proteomes" id="UP000186336"/>
    </source>
</evidence>
<evidence type="ECO:0000256" key="5">
    <source>
        <dbReference type="ARBA" id="ARBA00022833"/>
    </source>
</evidence>
<evidence type="ECO:0000313" key="7">
    <source>
        <dbReference type="EMBL" id="APX12843.1"/>
    </source>
</evidence>
<reference evidence="7 8" key="1">
    <citation type="submission" date="2017-01" db="EMBL/GenBank/DDBJ databases">
        <title>Complete genome of Tateyamaria omphalii DOK1-4 isolated from seawater in Dokdo.</title>
        <authorList>
            <person name="Kim J.H."/>
            <person name="Chi W.-J."/>
        </authorList>
    </citation>
    <scope>NUCLEOTIDE SEQUENCE [LARGE SCALE GENOMIC DNA]</scope>
    <source>
        <strain evidence="7 8">DOK1-4</strain>
    </source>
</reference>
<organism evidence="7 8">
    <name type="scientific">Tateyamaria omphalii</name>
    <dbReference type="NCBI Taxonomy" id="299262"/>
    <lineage>
        <taxon>Bacteria</taxon>
        <taxon>Pseudomonadati</taxon>
        <taxon>Pseudomonadota</taxon>
        <taxon>Alphaproteobacteria</taxon>
        <taxon>Rhodobacterales</taxon>
        <taxon>Roseobacteraceae</taxon>
        <taxon>Tateyamaria</taxon>
    </lineage>
</organism>
<evidence type="ECO:0000256" key="3">
    <source>
        <dbReference type="ARBA" id="ARBA00022723"/>
    </source>
</evidence>
<dbReference type="GO" id="GO:0005737">
    <property type="term" value="C:cytoplasm"/>
    <property type="evidence" value="ECO:0007669"/>
    <property type="project" value="TreeGrafter"/>
</dbReference>
<dbReference type="InterPro" id="IPR024079">
    <property type="entry name" value="MetalloPept_cat_dom_sf"/>
</dbReference>
<dbReference type="Proteomes" id="UP000186336">
    <property type="component" value="Chromosome"/>
</dbReference>
<comment type="cofactor">
    <cofactor evidence="1">
        <name>Zn(2+)</name>
        <dbReference type="ChEBI" id="CHEBI:29105"/>
    </cofactor>
</comment>
<dbReference type="AlphaFoldDB" id="A0A1P8MXT6"/>
<dbReference type="GO" id="GO:0046872">
    <property type="term" value="F:metal ion binding"/>
    <property type="evidence" value="ECO:0007669"/>
    <property type="project" value="UniProtKB-KW"/>
</dbReference>
<dbReference type="Gene3D" id="3.90.132.10">
    <property type="entry name" value="Leishmanolysin , domain 2"/>
    <property type="match status" value="1"/>
</dbReference>
<dbReference type="GO" id="GO:0007155">
    <property type="term" value="P:cell adhesion"/>
    <property type="evidence" value="ECO:0007669"/>
    <property type="project" value="InterPro"/>
</dbReference>
<dbReference type="STRING" id="299262.BWR18_14965"/>
<dbReference type="Gene3D" id="3.40.390.10">
    <property type="entry name" value="Collagenase (Catalytic Domain)"/>
    <property type="match status" value="1"/>
</dbReference>
<keyword evidence="4" id="KW-0378">Hydrolase</keyword>
<accession>A0A1P8MXT6</accession>
<dbReference type="GO" id="GO:0016020">
    <property type="term" value="C:membrane"/>
    <property type="evidence" value="ECO:0007669"/>
    <property type="project" value="InterPro"/>
</dbReference>
<dbReference type="GO" id="GO:0004222">
    <property type="term" value="F:metalloendopeptidase activity"/>
    <property type="evidence" value="ECO:0007669"/>
    <property type="project" value="InterPro"/>
</dbReference>
<evidence type="ECO:0000256" key="4">
    <source>
        <dbReference type="ARBA" id="ARBA00022801"/>
    </source>
</evidence>
<dbReference type="PANTHER" id="PTHR10942:SF0">
    <property type="entry name" value="LEISHMANOLYSIN-LIKE PEPTIDASE"/>
    <property type="match status" value="1"/>
</dbReference>
<gene>
    <name evidence="7" type="ORF">BWR18_14965</name>
</gene>
<evidence type="ECO:0008006" key="9">
    <source>
        <dbReference type="Google" id="ProtNLM"/>
    </source>
</evidence>